<dbReference type="EMBL" id="GGFL01011037">
    <property type="protein sequence ID" value="MBW75215.1"/>
    <property type="molecule type" value="Transcribed_RNA"/>
</dbReference>
<keyword evidence="1" id="KW-0732">Signal</keyword>
<evidence type="ECO:0000313" key="2">
    <source>
        <dbReference type="EMBL" id="MBW75215.1"/>
    </source>
</evidence>
<organism evidence="2">
    <name type="scientific">Anopheles darlingi</name>
    <name type="common">Mosquito</name>
    <dbReference type="NCBI Taxonomy" id="43151"/>
    <lineage>
        <taxon>Eukaryota</taxon>
        <taxon>Metazoa</taxon>
        <taxon>Ecdysozoa</taxon>
        <taxon>Arthropoda</taxon>
        <taxon>Hexapoda</taxon>
        <taxon>Insecta</taxon>
        <taxon>Pterygota</taxon>
        <taxon>Neoptera</taxon>
        <taxon>Endopterygota</taxon>
        <taxon>Diptera</taxon>
        <taxon>Nematocera</taxon>
        <taxon>Culicoidea</taxon>
        <taxon>Culicidae</taxon>
        <taxon>Anophelinae</taxon>
        <taxon>Anopheles</taxon>
    </lineage>
</organism>
<name>A0A2M4DCE3_ANODA</name>
<dbReference type="AlphaFoldDB" id="A0A2M4DCE3"/>
<sequence>MVRFAELILLFRAPWISARAPAEDVQYDDTLDWWQLHDLTVYLQPQLLVQLLHHLTANHLAQAHLHVHTLVVQPRVELVRVFLARIVEIQAQIGIDADAKVVVHYEDLRVVLALCPSNYG</sequence>
<evidence type="ECO:0000256" key="1">
    <source>
        <dbReference type="SAM" id="SignalP"/>
    </source>
</evidence>
<protein>
    <submittedName>
        <fullName evidence="2">Putative secreted protein</fullName>
    </submittedName>
</protein>
<proteinExistence type="predicted"/>
<feature type="signal peptide" evidence="1">
    <location>
        <begin position="1"/>
        <end position="18"/>
    </location>
</feature>
<accession>A0A2M4DCE3</accession>
<reference evidence="2" key="1">
    <citation type="submission" date="2018-01" db="EMBL/GenBank/DDBJ databases">
        <title>An insight into the sialome of Amazonian anophelines.</title>
        <authorList>
            <person name="Ribeiro J.M."/>
            <person name="Scarpassa V."/>
            <person name="Calvo E."/>
        </authorList>
    </citation>
    <scope>NUCLEOTIDE SEQUENCE</scope>
</reference>
<feature type="chain" id="PRO_5014850411" evidence="1">
    <location>
        <begin position="19"/>
        <end position="120"/>
    </location>
</feature>